<feature type="transmembrane region" description="Helical" evidence="8">
    <location>
        <begin position="395"/>
        <end position="414"/>
    </location>
</feature>
<evidence type="ECO:0000256" key="4">
    <source>
        <dbReference type="ARBA" id="ARBA00022989"/>
    </source>
</evidence>
<keyword evidence="6" id="KW-0862">Zinc</keyword>
<dbReference type="PANTHER" id="PTHR20855:SF52">
    <property type="entry name" value="ADIPONECTIN RECEPTOR PROTEIN"/>
    <property type="match status" value="1"/>
</dbReference>
<accession>A0A078AB42</accession>
<feature type="transmembrane region" description="Helical" evidence="8">
    <location>
        <begin position="100"/>
        <end position="124"/>
    </location>
</feature>
<dbReference type="PANTHER" id="PTHR20855">
    <property type="entry name" value="ADIPOR/PROGESTIN RECEPTOR-RELATED"/>
    <property type="match status" value="1"/>
</dbReference>
<feature type="transmembrane region" description="Helical" evidence="8">
    <location>
        <begin position="497"/>
        <end position="516"/>
    </location>
</feature>
<feature type="compositionally biased region" description="Basic residues" evidence="7">
    <location>
        <begin position="16"/>
        <end position="37"/>
    </location>
</feature>
<evidence type="ECO:0000256" key="6">
    <source>
        <dbReference type="PIRSR" id="PIRSR604254-1"/>
    </source>
</evidence>
<feature type="transmembrane region" description="Helical" evidence="8">
    <location>
        <begin position="536"/>
        <end position="557"/>
    </location>
</feature>
<evidence type="ECO:0000256" key="1">
    <source>
        <dbReference type="ARBA" id="ARBA00004141"/>
    </source>
</evidence>
<keyword evidence="10" id="KW-1185">Reference proteome</keyword>
<feature type="binding site" evidence="6">
    <location>
        <position position="538"/>
    </location>
    <ligand>
        <name>Zn(2+)</name>
        <dbReference type="ChEBI" id="CHEBI:29105"/>
    </ligand>
</feature>
<feature type="compositionally biased region" description="Polar residues" evidence="7">
    <location>
        <begin position="1"/>
        <end position="13"/>
    </location>
</feature>
<gene>
    <name evidence="9" type="primary">Contig14612.g15563</name>
    <name evidence="9" type="ORF">STYLEM_8082</name>
</gene>
<organism evidence="9 10">
    <name type="scientific">Stylonychia lemnae</name>
    <name type="common">Ciliate</name>
    <dbReference type="NCBI Taxonomy" id="5949"/>
    <lineage>
        <taxon>Eukaryota</taxon>
        <taxon>Sar</taxon>
        <taxon>Alveolata</taxon>
        <taxon>Ciliophora</taxon>
        <taxon>Intramacronucleata</taxon>
        <taxon>Spirotrichea</taxon>
        <taxon>Stichotrichia</taxon>
        <taxon>Sporadotrichida</taxon>
        <taxon>Oxytrichidae</taxon>
        <taxon>Stylonychinae</taxon>
        <taxon>Stylonychia</taxon>
    </lineage>
</organism>
<keyword evidence="4 8" id="KW-1133">Transmembrane helix</keyword>
<comment type="similarity">
    <text evidence="2">Belongs to the ADIPOR family.</text>
</comment>
<proteinExistence type="inferred from homology"/>
<dbReference type="OrthoDB" id="529367at2759"/>
<comment type="subcellular location">
    <subcellularLocation>
        <location evidence="1">Membrane</location>
        <topology evidence="1">Multi-pass membrane protein</topology>
    </subcellularLocation>
</comment>
<evidence type="ECO:0000256" key="7">
    <source>
        <dbReference type="SAM" id="MobiDB-lite"/>
    </source>
</evidence>
<feature type="transmembrane region" description="Helical" evidence="8">
    <location>
        <begin position="359"/>
        <end position="383"/>
    </location>
</feature>
<evidence type="ECO:0000256" key="3">
    <source>
        <dbReference type="ARBA" id="ARBA00022692"/>
    </source>
</evidence>
<keyword evidence="6" id="KW-0479">Metal-binding</keyword>
<dbReference type="Pfam" id="PF03006">
    <property type="entry name" value="HlyIII"/>
    <property type="match status" value="1"/>
</dbReference>
<evidence type="ECO:0000256" key="2">
    <source>
        <dbReference type="ARBA" id="ARBA00007018"/>
    </source>
</evidence>
<dbReference type="GO" id="GO:0046872">
    <property type="term" value="F:metal ion binding"/>
    <property type="evidence" value="ECO:0007669"/>
    <property type="project" value="UniProtKB-KW"/>
</dbReference>
<keyword evidence="5 8" id="KW-0472">Membrane</keyword>
<evidence type="ECO:0000313" key="10">
    <source>
        <dbReference type="Proteomes" id="UP000039865"/>
    </source>
</evidence>
<keyword evidence="3 8" id="KW-0812">Transmembrane</keyword>
<evidence type="ECO:0000256" key="5">
    <source>
        <dbReference type="ARBA" id="ARBA00023136"/>
    </source>
</evidence>
<dbReference type="Proteomes" id="UP000039865">
    <property type="component" value="Unassembled WGS sequence"/>
</dbReference>
<feature type="binding site" evidence="6">
    <location>
        <position position="377"/>
    </location>
    <ligand>
        <name>Zn(2+)</name>
        <dbReference type="ChEBI" id="CHEBI:29105"/>
    </ligand>
</feature>
<dbReference type="InParanoid" id="A0A078AB42"/>
<keyword evidence="9" id="KW-0675">Receptor</keyword>
<feature type="transmembrane region" description="Helical" evidence="8">
    <location>
        <begin position="426"/>
        <end position="446"/>
    </location>
</feature>
<feature type="transmembrane region" description="Helical" evidence="8">
    <location>
        <begin position="458"/>
        <end position="485"/>
    </location>
</feature>
<dbReference type="OMA" id="YEFSKIQ"/>
<dbReference type="InterPro" id="IPR004254">
    <property type="entry name" value="AdipoR/HlyIII-related"/>
</dbReference>
<name>A0A078AB42_STYLE</name>
<sequence>MDQRHPQQSQLPQKNIFRKCKQSRKKRSHKRKCMNKKQMRAKFEETKKMVIDAFIGEVTHAPEHLVDNEYIQNGYRIGYNKQFWTIARSLFQVHNESVNVWSHLLGMVLFALLIINALYTLTCFKDMGESVWMKGINRAHHEKQHIAQIFKSELDILGNEICQIQDFKGVEITQCSPKQQIHQDISNIKDADKELSNSKQNIQIENWSEVMMQPLHRIEGLALSFVSEFQNLTHYIQEGEYSLEQKLLEWKDHVNHYPSELRKRISDIQNLMKTQLELTEDEEFIANITYSRVKYITFIIFKQLSYLDRLMDDFQRRMGKIHSDTIDRIDQMSWLDFANLVQPIDDFDYYLNYVSKWPLFVHMFTAALCLGFSAIFHLFYVYSQDVNEILIKLDYSGITLLIFGSAVPSIEYVYACSSVQHMKQFFMSLSMIVSVITFVVTMLPVFSKPQYKWVRSSLFTLLGLSVAFPLIYVKFNLQLIPLLIFYSQEGQMIDDFVDQYVATALIYLIGAVLYATKVPERCKPGAFDMCGHSHQLFHICVVIACFIHYCQNLMLFYRRQHFTCSVV</sequence>
<evidence type="ECO:0000313" key="9">
    <source>
        <dbReference type="EMBL" id="CDW79096.1"/>
    </source>
</evidence>
<dbReference type="GO" id="GO:0038023">
    <property type="term" value="F:signaling receptor activity"/>
    <property type="evidence" value="ECO:0007669"/>
    <property type="project" value="TreeGrafter"/>
</dbReference>
<feature type="region of interest" description="Disordered" evidence="7">
    <location>
        <begin position="1"/>
        <end position="37"/>
    </location>
</feature>
<dbReference type="AlphaFoldDB" id="A0A078AB42"/>
<dbReference type="EMBL" id="CCKQ01007686">
    <property type="protein sequence ID" value="CDW79096.1"/>
    <property type="molecule type" value="Genomic_DNA"/>
</dbReference>
<evidence type="ECO:0000256" key="8">
    <source>
        <dbReference type="SAM" id="Phobius"/>
    </source>
</evidence>
<feature type="binding site" evidence="6">
    <location>
        <position position="534"/>
    </location>
    <ligand>
        <name>Zn(2+)</name>
        <dbReference type="ChEBI" id="CHEBI:29105"/>
    </ligand>
</feature>
<protein>
    <submittedName>
        <fullName evidence="9">Adiponectin receptor protein</fullName>
    </submittedName>
</protein>
<reference evidence="9 10" key="1">
    <citation type="submission" date="2014-06" db="EMBL/GenBank/DDBJ databases">
        <authorList>
            <person name="Swart Estienne"/>
        </authorList>
    </citation>
    <scope>NUCLEOTIDE SEQUENCE [LARGE SCALE GENOMIC DNA]</scope>
    <source>
        <strain evidence="9 10">130c</strain>
    </source>
</reference>
<dbReference type="GO" id="GO:0016020">
    <property type="term" value="C:membrane"/>
    <property type="evidence" value="ECO:0007669"/>
    <property type="project" value="UniProtKB-SubCell"/>
</dbReference>